<dbReference type="SMART" id="SM00421">
    <property type="entry name" value="HTH_LUXR"/>
    <property type="match status" value="1"/>
</dbReference>
<dbReference type="GO" id="GO:0009190">
    <property type="term" value="P:cyclic nucleotide biosynthetic process"/>
    <property type="evidence" value="ECO:0007669"/>
    <property type="project" value="InterPro"/>
</dbReference>
<accession>A0A7I7YJE9</accession>
<dbReference type="GO" id="GO:0006355">
    <property type="term" value="P:regulation of DNA-templated transcription"/>
    <property type="evidence" value="ECO:0007669"/>
    <property type="project" value="InterPro"/>
</dbReference>
<dbReference type="PROSITE" id="PS50043">
    <property type="entry name" value="HTH_LUXR_2"/>
    <property type="match status" value="1"/>
</dbReference>
<dbReference type="Proteomes" id="UP000467385">
    <property type="component" value="Chromosome"/>
</dbReference>
<dbReference type="Gene3D" id="3.30.70.1230">
    <property type="entry name" value="Nucleotide cyclase"/>
    <property type="match status" value="2"/>
</dbReference>
<evidence type="ECO:0000313" key="6">
    <source>
        <dbReference type="EMBL" id="BBZ41103.1"/>
    </source>
</evidence>
<evidence type="ECO:0000259" key="5">
    <source>
        <dbReference type="PROSITE" id="PS50125"/>
    </source>
</evidence>
<evidence type="ECO:0000259" key="4">
    <source>
        <dbReference type="PROSITE" id="PS50043"/>
    </source>
</evidence>
<keyword evidence="3" id="KW-0804">Transcription</keyword>
<organism evidence="6 7">
    <name type="scientific">Mycobacterium conspicuum</name>
    <dbReference type="NCBI Taxonomy" id="44010"/>
    <lineage>
        <taxon>Bacteria</taxon>
        <taxon>Bacillati</taxon>
        <taxon>Actinomycetota</taxon>
        <taxon>Actinomycetes</taxon>
        <taxon>Mycobacteriales</taxon>
        <taxon>Mycobacteriaceae</taxon>
        <taxon>Mycobacterium</taxon>
    </lineage>
</organism>
<evidence type="ECO:0000256" key="2">
    <source>
        <dbReference type="ARBA" id="ARBA00023125"/>
    </source>
</evidence>
<dbReference type="InterPro" id="IPR058852">
    <property type="entry name" value="HTH_77"/>
</dbReference>
<dbReference type="InterPro" id="IPR027417">
    <property type="entry name" value="P-loop_NTPase"/>
</dbReference>
<keyword evidence="1" id="KW-0805">Transcription regulation</keyword>
<dbReference type="PANTHER" id="PTHR47691">
    <property type="entry name" value="REGULATOR-RELATED"/>
    <property type="match status" value="1"/>
</dbReference>
<dbReference type="PANTHER" id="PTHR47691:SF3">
    <property type="entry name" value="HTH-TYPE TRANSCRIPTIONAL REGULATOR RV0890C-RELATED"/>
    <property type="match status" value="1"/>
</dbReference>
<dbReference type="InterPro" id="IPR029787">
    <property type="entry name" value="Nucleotide_cyclase"/>
</dbReference>
<dbReference type="SUPFAM" id="SSF46894">
    <property type="entry name" value="C-terminal effector domain of the bipartite response regulators"/>
    <property type="match status" value="1"/>
</dbReference>
<dbReference type="InterPro" id="IPR000792">
    <property type="entry name" value="Tscrpt_reg_LuxR_C"/>
</dbReference>
<dbReference type="InterPro" id="IPR001054">
    <property type="entry name" value="A/G_cyclase"/>
</dbReference>
<dbReference type="InterPro" id="IPR036388">
    <property type="entry name" value="WH-like_DNA-bd_sf"/>
</dbReference>
<dbReference type="PRINTS" id="PR00364">
    <property type="entry name" value="DISEASERSIST"/>
</dbReference>
<dbReference type="GO" id="GO:0004016">
    <property type="term" value="F:adenylate cyclase activity"/>
    <property type="evidence" value="ECO:0007669"/>
    <property type="project" value="UniProtKB-ARBA"/>
</dbReference>
<dbReference type="SUPFAM" id="SSF52540">
    <property type="entry name" value="P-loop containing nucleoside triphosphate hydrolases"/>
    <property type="match status" value="1"/>
</dbReference>
<dbReference type="GO" id="GO:0035556">
    <property type="term" value="P:intracellular signal transduction"/>
    <property type="evidence" value="ECO:0007669"/>
    <property type="project" value="InterPro"/>
</dbReference>
<dbReference type="InterPro" id="IPR016032">
    <property type="entry name" value="Sig_transdc_resp-reg_C-effctor"/>
</dbReference>
<dbReference type="PRINTS" id="PR00038">
    <property type="entry name" value="HTHLUXR"/>
</dbReference>
<dbReference type="SUPFAM" id="SSF55073">
    <property type="entry name" value="Nucleotide cyclase"/>
    <property type="match status" value="1"/>
</dbReference>
<feature type="domain" description="Guanylate cyclase" evidence="5">
    <location>
        <begin position="12"/>
        <end position="124"/>
    </location>
</feature>
<feature type="domain" description="HTH luxR-type" evidence="4">
    <location>
        <begin position="1022"/>
        <end position="1087"/>
    </location>
</feature>
<dbReference type="EMBL" id="AP022613">
    <property type="protein sequence ID" value="BBZ41103.1"/>
    <property type="molecule type" value="Genomic_DNA"/>
</dbReference>
<dbReference type="Gene3D" id="1.10.10.10">
    <property type="entry name" value="Winged helix-like DNA-binding domain superfamily/Winged helix DNA-binding domain"/>
    <property type="match status" value="1"/>
</dbReference>
<dbReference type="Pfam" id="PF00196">
    <property type="entry name" value="GerE"/>
    <property type="match status" value="1"/>
</dbReference>
<dbReference type="SUPFAM" id="SSF48452">
    <property type="entry name" value="TPR-like"/>
    <property type="match status" value="1"/>
</dbReference>
<dbReference type="Pfam" id="PF25872">
    <property type="entry name" value="HTH_77"/>
    <property type="match status" value="1"/>
</dbReference>
<name>A0A7I7YJE9_9MYCO</name>
<dbReference type="AlphaFoldDB" id="A0A7I7YJE9"/>
<dbReference type="Gene3D" id="1.25.40.10">
    <property type="entry name" value="Tetratricopeptide repeat domain"/>
    <property type="match status" value="1"/>
</dbReference>
<protein>
    <submittedName>
        <fullName evidence="6">Transcriptional regulator</fullName>
    </submittedName>
</protein>
<dbReference type="CDD" id="cd06170">
    <property type="entry name" value="LuxR_C_like"/>
    <property type="match status" value="1"/>
</dbReference>
<evidence type="ECO:0000313" key="7">
    <source>
        <dbReference type="Proteomes" id="UP000467385"/>
    </source>
</evidence>
<keyword evidence="2" id="KW-0238">DNA-binding</keyword>
<dbReference type="FunFam" id="3.40.50.300:FF:001702">
    <property type="entry name" value="Transcriptional regulator, LuxR family"/>
    <property type="match status" value="1"/>
</dbReference>
<dbReference type="PROSITE" id="PS00622">
    <property type="entry name" value="HTH_LUXR_1"/>
    <property type="match status" value="1"/>
</dbReference>
<evidence type="ECO:0000256" key="3">
    <source>
        <dbReference type="ARBA" id="ARBA00023163"/>
    </source>
</evidence>
<dbReference type="InterPro" id="IPR011990">
    <property type="entry name" value="TPR-like_helical_dom_sf"/>
</dbReference>
<evidence type="ECO:0000256" key="1">
    <source>
        <dbReference type="ARBA" id="ARBA00023015"/>
    </source>
</evidence>
<keyword evidence="7" id="KW-1185">Reference proteome</keyword>
<dbReference type="PROSITE" id="PS50125">
    <property type="entry name" value="GUANYLATE_CYCLASE_2"/>
    <property type="match status" value="1"/>
</dbReference>
<dbReference type="GO" id="GO:0003677">
    <property type="term" value="F:DNA binding"/>
    <property type="evidence" value="ECO:0007669"/>
    <property type="project" value="UniProtKB-KW"/>
</dbReference>
<dbReference type="FunFam" id="1.10.10.10:FF:000553">
    <property type="entry name" value="Transcriptional regulator, LuxR family"/>
    <property type="match status" value="1"/>
</dbReference>
<reference evidence="6 7" key="1">
    <citation type="journal article" date="2019" name="Emerg. Microbes Infect.">
        <title>Comprehensive subspecies identification of 175 nontuberculous mycobacteria species based on 7547 genomic profiles.</title>
        <authorList>
            <person name="Matsumoto Y."/>
            <person name="Kinjo T."/>
            <person name="Motooka D."/>
            <person name="Nabeya D."/>
            <person name="Jung N."/>
            <person name="Uechi K."/>
            <person name="Horii T."/>
            <person name="Iida T."/>
            <person name="Fujita J."/>
            <person name="Nakamura S."/>
        </authorList>
    </citation>
    <scope>NUCLEOTIDE SEQUENCE [LARGE SCALE GENOMIC DNA]</scope>
    <source>
        <strain evidence="6 7">JCM 14738</strain>
    </source>
</reference>
<gene>
    <name evidence="6" type="ORF">MCNS_41660</name>
</gene>
<dbReference type="CDD" id="cd07302">
    <property type="entry name" value="CHD"/>
    <property type="match status" value="1"/>
</dbReference>
<proteinExistence type="predicted"/>
<sequence>MLSEFLSTRTVTLLLAEAETSTQLWQTQPEATAAALARLDDVAPKIIAAHAGVGPVKQGPDASGTDGFLAVFPRAADALAFAVELQRAPLAPVQLRIAVHTGEVQADPASNYMGPALNRVARLRDLAHGGQVVVSNTTLDLAIDHLPADVWLTDLGTHQLRGLPRPERVAQLCHPDLQVEFPPLHGPNDPAPHGLPTHLTRFVGRATQINDVRKHLADNRLVTLAGAGGVGKTRLAAQIAEHAAAEFGGGVWFVDLAPVTDPEVLPVAALRALGLPDQPGRSAMDTLTRFVGDRDALVVLDNCEHLVDGCGALTEALLGACPRLTILATSRAPIGVPGELIWRVPSLSLDDEAIELFIDRARLARPDFSITATEAVAVSDICGRLDGLPLGIELAAAAVRMMSLNEILDGLRNRFRLQIDGAPTSLRRNGTLGASVDWSHALLSEPERVVFRRLAVFSGGFDYEAARVVCSGARQDLVFAHLAALVDKSLVVAETTGDRTRFRMLETVRHYASEKLCEAGEADAISARHRDHFTRLAALLDSPADTDHHGRIEQVETEIDNLRAAFAWSRQNNDVQPALELTSALQPLWLTRGRIQEGLAWFDAVLTDQTAHRTDISASVRGRALADRAALDASRSVHDNLDQAQEAVAIAREIDDPALLARALTACGAITSYSADAARPYLDEAIGIARELGDQWRLTQILTWQAYGAFYSGDPVTAHAASQEGLDLGDAIGDRFHARSCRWTLGLAQMMEGDLPDAVAQFRAVTADADAAHDVLFKWGSRLALSNALAFHGDTDAARAAANASLAAAADLWPHNEGFSYAVLATAAVAAGDVAAAAEASEAARQRLSVQGELAGANTNPMAEVALARGDLITAGRWADQEVAASSGWHHARALTTRARIALAKVEPDQATRDAHKALACAAEHKAHLAVPDILECLGRLAADGGSHRDAARLLGSATEIRRNIGAVRFKIYDADYEHTVAALRKAMGERDFDAAFAEGAALSLDEAIAYVRRGRGERKRPSSGWASLTPTERDVARLVAEGLANNEIAARLFVSRRTVQTHLTHVYAKLGIGSRVQLAHEAANHG</sequence>
<dbReference type="Gene3D" id="3.40.50.300">
    <property type="entry name" value="P-loop containing nucleotide triphosphate hydrolases"/>
    <property type="match status" value="1"/>
</dbReference>